<dbReference type="Proteomes" id="UP000324222">
    <property type="component" value="Unassembled WGS sequence"/>
</dbReference>
<name>A0A5B7IFL5_PORTR</name>
<accession>A0A5B7IFL5</accession>
<evidence type="ECO:0000313" key="1">
    <source>
        <dbReference type="EMBL" id="MPC80629.1"/>
    </source>
</evidence>
<gene>
    <name evidence="1" type="ORF">E2C01_075213</name>
</gene>
<proteinExistence type="predicted"/>
<keyword evidence="2" id="KW-1185">Reference proteome</keyword>
<protein>
    <submittedName>
        <fullName evidence="1">Uncharacterized protein</fullName>
    </submittedName>
</protein>
<reference evidence="1 2" key="1">
    <citation type="submission" date="2019-05" db="EMBL/GenBank/DDBJ databases">
        <title>Another draft genome of Portunus trituberculatus and its Hox gene families provides insights of decapod evolution.</title>
        <authorList>
            <person name="Jeong J.-H."/>
            <person name="Song I."/>
            <person name="Kim S."/>
            <person name="Choi T."/>
            <person name="Kim D."/>
            <person name="Ryu S."/>
            <person name="Kim W."/>
        </authorList>
    </citation>
    <scope>NUCLEOTIDE SEQUENCE [LARGE SCALE GENOMIC DNA]</scope>
    <source>
        <tissue evidence="1">Muscle</tissue>
    </source>
</reference>
<evidence type="ECO:0000313" key="2">
    <source>
        <dbReference type="Proteomes" id="UP000324222"/>
    </source>
</evidence>
<sequence>MHGSPHLASRTVVIGVHKILTQNPRKLLEMSSGPSAAVPSSKVWLKWRRLCLGKVPGDRRYASPPPDHTK</sequence>
<dbReference type="EMBL" id="VSRR010054568">
    <property type="protein sequence ID" value="MPC80629.1"/>
    <property type="molecule type" value="Genomic_DNA"/>
</dbReference>
<dbReference type="AlphaFoldDB" id="A0A5B7IFL5"/>
<organism evidence="1 2">
    <name type="scientific">Portunus trituberculatus</name>
    <name type="common">Swimming crab</name>
    <name type="synonym">Neptunus trituberculatus</name>
    <dbReference type="NCBI Taxonomy" id="210409"/>
    <lineage>
        <taxon>Eukaryota</taxon>
        <taxon>Metazoa</taxon>
        <taxon>Ecdysozoa</taxon>
        <taxon>Arthropoda</taxon>
        <taxon>Crustacea</taxon>
        <taxon>Multicrustacea</taxon>
        <taxon>Malacostraca</taxon>
        <taxon>Eumalacostraca</taxon>
        <taxon>Eucarida</taxon>
        <taxon>Decapoda</taxon>
        <taxon>Pleocyemata</taxon>
        <taxon>Brachyura</taxon>
        <taxon>Eubrachyura</taxon>
        <taxon>Portunoidea</taxon>
        <taxon>Portunidae</taxon>
        <taxon>Portuninae</taxon>
        <taxon>Portunus</taxon>
    </lineage>
</organism>
<comment type="caution">
    <text evidence="1">The sequence shown here is derived from an EMBL/GenBank/DDBJ whole genome shotgun (WGS) entry which is preliminary data.</text>
</comment>